<keyword evidence="2" id="KW-1185">Reference proteome</keyword>
<protein>
    <submittedName>
        <fullName evidence="1">Uncharacterized protein</fullName>
    </submittedName>
</protein>
<evidence type="ECO:0000313" key="2">
    <source>
        <dbReference type="Proteomes" id="UP000029409"/>
    </source>
</evidence>
<dbReference type="RefSeq" id="WP_042205892.1">
    <property type="nucleotide sequence ID" value="NZ_CP009288.1"/>
</dbReference>
<name>A0A089HJ86_PAEDU</name>
<dbReference type="KEGG" id="pdu:PDUR_08815"/>
<reference evidence="1 2" key="1">
    <citation type="submission" date="2014-08" db="EMBL/GenBank/DDBJ databases">
        <title>Comparative genomics of the Paenibacillus odorifer group.</title>
        <authorList>
            <person name="den Bakker H.C."/>
            <person name="Tsai Y.-C."/>
            <person name="Martin N."/>
            <person name="Korlach J."/>
            <person name="Wiedmann M."/>
        </authorList>
    </citation>
    <scope>NUCLEOTIDE SEQUENCE [LARGE SCALE GENOMIC DNA]</scope>
    <source>
        <strain evidence="1 2">DSM 1735</strain>
    </source>
</reference>
<accession>A0A089HJ86</accession>
<organism evidence="1 2">
    <name type="scientific">Paenibacillus durus</name>
    <name type="common">Paenibacillus azotofixans</name>
    <dbReference type="NCBI Taxonomy" id="44251"/>
    <lineage>
        <taxon>Bacteria</taxon>
        <taxon>Bacillati</taxon>
        <taxon>Bacillota</taxon>
        <taxon>Bacilli</taxon>
        <taxon>Bacillales</taxon>
        <taxon>Paenibacillaceae</taxon>
        <taxon>Paenibacillus</taxon>
    </lineage>
</organism>
<proteinExistence type="predicted"/>
<gene>
    <name evidence="1" type="ORF">PDUR_08815</name>
</gene>
<dbReference type="Proteomes" id="UP000029409">
    <property type="component" value="Chromosome"/>
</dbReference>
<evidence type="ECO:0000313" key="1">
    <source>
        <dbReference type="EMBL" id="AIQ12021.1"/>
    </source>
</evidence>
<dbReference type="EMBL" id="CP009288">
    <property type="protein sequence ID" value="AIQ12021.1"/>
    <property type="molecule type" value="Genomic_DNA"/>
</dbReference>
<dbReference type="AlphaFoldDB" id="A0A089HJ86"/>
<dbReference type="OrthoDB" id="2620246at2"/>
<sequence length="141" mass="15557">MFIQQALFTVIIMGSLTLSTGCKESSDAKEFSEIGNGLAKSLNQLRDEPGVTLTGFSSDSDKKLFSVGIGIDHNKITIEQLKQAVDSYLKNAASYTHVKDSTKMLRPYNLRIEELGIDKENFPILAKKDAGSNEIKWNGIK</sequence>
<dbReference type="eggNOG" id="ENOG50307AB">
    <property type="taxonomic scope" value="Bacteria"/>
</dbReference>